<dbReference type="AlphaFoldDB" id="A0AB74U5U6"/>
<dbReference type="Gene3D" id="1.20.140.90">
    <property type="entry name" value="Malonyl-CoA decarboxylase, oligemerization domain"/>
    <property type="match status" value="1"/>
</dbReference>
<dbReference type="Gene3D" id="3.40.630.150">
    <property type="entry name" value="Malonyl-CoA decarboxylase, catalytic domain"/>
    <property type="match status" value="1"/>
</dbReference>
<dbReference type="GO" id="GO:0006633">
    <property type="term" value="P:fatty acid biosynthetic process"/>
    <property type="evidence" value="ECO:0007669"/>
    <property type="project" value="InterPro"/>
</dbReference>
<sequence length="462" mass="51577">MNFLQELLSSIGRRTRGQAAHADKRDTPSSLARLTSVCETLMLPGGEASQILIAQEALERYASLDEAGRLAFFQLLAEHYAAEPERIHAAYAAYQEAEDNASLAQLFAVCEPRRQHLLRRLNLCPGGTYELVKMRADLLALLKAHPELAPLDADFAHLFASWFNRGFLMLESIDWNTSAAVLEKLIRYEAVHAIRDWGDLRRRLDPDDRHCYAFFHPATGDEPLIFVEVALCRGIPDNIQTILESGDEVPPQEADTAAFYSISNCQAGLKGISFGNFLIKQVVQELKRELPNLENFVTLSPVPGFAAWLQQTRDQGELNLSDDLVAELDAGHWREPGKVRDKLAPEVRALAAHYLIDVKRGDSGMPLDPVARFHLGNGASLHRLNWPGDVSEKGLKQSHALMVNYLYELERIEQNHEAFSREGSVICTQEIRRDAKQGRSRLLAAPKGPAKVDPKSHPKAKA</sequence>
<dbReference type="InterPro" id="IPR007956">
    <property type="entry name" value="Malonyl_CoA_deC_C"/>
</dbReference>
<reference evidence="4" key="1">
    <citation type="submission" date="2024-06" db="EMBL/GenBank/DDBJ databases">
        <title>Complete genome of Salinicola endophyticus HNIBRBA4755.</title>
        <authorList>
            <person name="Shin S.Y."/>
            <person name="Kang H."/>
            <person name="Song J."/>
        </authorList>
    </citation>
    <scope>NUCLEOTIDE SEQUENCE</scope>
    <source>
        <strain evidence="4">HNIBRBA4755</strain>
    </source>
</reference>
<feature type="domain" description="Malonyl-CoA decarboxylase N-terminal" evidence="3">
    <location>
        <begin position="80"/>
        <end position="163"/>
    </location>
</feature>
<gene>
    <name evidence="4" type="ORF">ABV408_14300</name>
</gene>
<proteinExistence type="predicted"/>
<dbReference type="InterPro" id="IPR038917">
    <property type="entry name" value="Malonyl_CoA_deC"/>
</dbReference>
<name>A0AB74U5U6_9GAMM</name>
<dbReference type="Pfam" id="PF17408">
    <property type="entry name" value="MCD_N"/>
    <property type="match status" value="1"/>
</dbReference>
<dbReference type="InterPro" id="IPR038351">
    <property type="entry name" value="MCD_N_sf"/>
</dbReference>
<dbReference type="EMBL" id="CP159578">
    <property type="protein sequence ID" value="XCJ78597.1"/>
    <property type="molecule type" value="Genomic_DNA"/>
</dbReference>
<evidence type="ECO:0000259" key="2">
    <source>
        <dbReference type="Pfam" id="PF05292"/>
    </source>
</evidence>
<feature type="domain" description="Malonyl-CoA decarboxylase C-terminal" evidence="2">
    <location>
        <begin position="166"/>
        <end position="408"/>
    </location>
</feature>
<dbReference type="PANTHER" id="PTHR28641">
    <property type="match status" value="1"/>
</dbReference>
<evidence type="ECO:0000259" key="3">
    <source>
        <dbReference type="Pfam" id="PF17408"/>
    </source>
</evidence>
<protein>
    <submittedName>
        <fullName evidence="4">Malonyl-CoA decarboxylase</fullName>
    </submittedName>
</protein>
<dbReference type="PANTHER" id="PTHR28641:SF1">
    <property type="entry name" value="MALONYL-COA DECARBOXYLASE, MITOCHONDRIAL"/>
    <property type="match status" value="1"/>
</dbReference>
<evidence type="ECO:0000313" key="4">
    <source>
        <dbReference type="EMBL" id="XCJ78597.1"/>
    </source>
</evidence>
<dbReference type="InterPro" id="IPR042303">
    <property type="entry name" value="Malonyl_CoA_deC_C_sf"/>
</dbReference>
<evidence type="ECO:0000256" key="1">
    <source>
        <dbReference type="SAM" id="MobiDB-lite"/>
    </source>
</evidence>
<accession>A0AB74U5U6</accession>
<dbReference type="Pfam" id="PF05292">
    <property type="entry name" value="MCD"/>
    <property type="match status" value="1"/>
</dbReference>
<organism evidence="4">
    <name type="scientific">Salinicola endophyticus</name>
    <dbReference type="NCBI Taxonomy" id="1949083"/>
    <lineage>
        <taxon>Bacteria</taxon>
        <taxon>Pseudomonadati</taxon>
        <taxon>Pseudomonadota</taxon>
        <taxon>Gammaproteobacteria</taxon>
        <taxon>Oceanospirillales</taxon>
        <taxon>Halomonadaceae</taxon>
        <taxon>Salinicola</taxon>
    </lineage>
</organism>
<dbReference type="GO" id="GO:0050080">
    <property type="term" value="F:malonyl-CoA decarboxylase activity"/>
    <property type="evidence" value="ECO:0007669"/>
    <property type="project" value="InterPro"/>
</dbReference>
<dbReference type="RefSeq" id="WP_353979575.1">
    <property type="nucleotide sequence ID" value="NZ_CP159578.1"/>
</dbReference>
<dbReference type="InterPro" id="IPR035372">
    <property type="entry name" value="MCD_N"/>
</dbReference>
<feature type="region of interest" description="Disordered" evidence="1">
    <location>
        <begin position="437"/>
        <end position="462"/>
    </location>
</feature>